<dbReference type="PROSITE" id="PS50921">
    <property type="entry name" value="ANTAR"/>
    <property type="match status" value="1"/>
</dbReference>
<dbReference type="InterPro" id="IPR011006">
    <property type="entry name" value="CheY-like_superfamily"/>
</dbReference>
<dbReference type="RefSeq" id="WP_353529326.1">
    <property type="nucleotide sequence ID" value="NZ_JBBMEX010000001.1"/>
</dbReference>
<accession>A0ABV1H9G7</accession>
<dbReference type="Gene3D" id="1.10.10.10">
    <property type="entry name" value="Winged helix-like DNA-binding domain superfamily/Winged helix DNA-binding domain"/>
    <property type="match status" value="1"/>
</dbReference>
<dbReference type="SUPFAM" id="SSF52172">
    <property type="entry name" value="CheY-like"/>
    <property type="match status" value="1"/>
</dbReference>
<dbReference type="Proteomes" id="UP001454489">
    <property type="component" value="Unassembled WGS sequence"/>
</dbReference>
<gene>
    <name evidence="2" type="ORF">WMO43_00450</name>
</gene>
<dbReference type="SMART" id="SM01012">
    <property type="entry name" value="ANTAR"/>
    <property type="match status" value="1"/>
</dbReference>
<feature type="domain" description="ANTAR" evidence="1">
    <location>
        <begin position="95"/>
        <end position="156"/>
    </location>
</feature>
<dbReference type="Pfam" id="PF03861">
    <property type="entry name" value="ANTAR"/>
    <property type="match status" value="1"/>
</dbReference>
<name>A0ABV1H9G7_9FIRM</name>
<proteinExistence type="predicted"/>
<comment type="caution">
    <text evidence="2">The sequence shown here is derived from an EMBL/GenBank/DDBJ whole genome shotgun (WGS) entry which is preliminary data.</text>
</comment>
<dbReference type="InterPro" id="IPR005561">
    <property type="entry name" value="ANTAR"/>
</dbReference>
<dbReference type="EMBL" id="JBBMEX010000001">
    <property type="protein sequence ID" value="MEQ2556353.1"/>
    <property type="molecule type" value="Genomic_DNA"/>
</dbReference>
<evidence type="ECO:0000313" key="2">
    <source>
        <dbReference type="EMBL" id="MEQ2556353.1"/>
    </source>
</evidence>
<organism evidence="2 3">
    <name type="scientific">Maccoyibacter intestinihominis</name>
    <dbReference type="NCBI Taxonomy" id="3133499"/>
    <lineage>
        <taxon>Bacteria</taxon>
        <taxon>Bacillati</taxon>
        <taxon>Bacillota</taxon>
        <taxon>Clostridia</taxon>
        <taxon>Lachnospirales</taxon>
        <taxon>Lachnospiraceae</taxon>
        <taxon>Maccoyibacter</taxon>
    </lineage>
</organism>
<evidence type="ECO:0000313" key="3">
    <source>
        <dbReference type="Proteomes" id="UP001454489"/>
    </source>
</evidence>
<dbReference type="InterPro" id="IPR036388">
    <property type="entry name" value="WH-like_DNA-bd_sf"/>
</dbReference>
<reference evidence="2 3" key="1">
    <citation type="submission" date="2024-03" db="EMBL/GenBank/DDBJ databases">
        <title>Human intestinal bacterial collection.</title>
        <authorList>
            <person name="Pauvert C."/>
            <person name="Hitch T.C.A."/>
            <person name="Clavel T."/>
        </authorList>
    </citation>
    <scope>NUCLEOTIDE SEQUENCE [LARGE SCALE GENOMIC DNA]</scope>
    <source>
        <strain evidence="2 3">CLA-AA-H185</strain>
    </source>
</reference>
<keyword evidence="3" id="KW-1185">Reference proteome</keyword>
<protein>
    <submittedName>
        <fullName evidence="2">ANTAR domain-containing protein</fullName>
    </submittedName>
</protein>
<sequence>MKSGYQVDAVCTTGGQALQNVNALDGGILICGYRFADMMCSELQAYLPANFEMLLVGSQSNTMNRDVSDVVCLSMPLKVHELLQTVEMMAYTYEKKRKKRRAQPKERTEEEKKLILNAKKLLMERNQMSEEEAHRYIQKSSMDTGTSIVETAQMVLSLMSV</sequence>
<evidence type="ECO:0000259" key="1">
    <source>
        <dbReference type="PROSITE" id="PS50921"/>
    </source>
</evidence>